<accession>C8X9D0</accession>
<evidence type="ECO:0000313" key="3">
    <source>
        <dbReference type="Proteomes" id="UP000002218"/>
    </source>
</evidence>
<evidence type="ECO:0000313" key="2">
    <source>
        <dbReference type="EMBL" id="ACV77198.1"/>
    </source>
</evidence>
<keyword evidence="3" id="KW-1185">Reference proteome</keyword>
<reference evidence="3" key="1">
    <citation type="submission" date="2009-09" db="EMBL/GenBank/DDBJ databases">
        <title>The complete genome of Nakamurella multipartita DSM 44233.</title>
        <authorList>
            <consortium name="US DOE Joint Genome Institute (JGI-PGF)"/>
            <person name="Lucas S."/>
            <person name="Copeland A."/>
            <person name="Lapidus A."/>
            <person name="Glavina del Rio T."/>
            <person name="Dalin E."/>
            <person name="Tice H."/>
            <person name="Bruce D."/>
            <person name="Goodwin L."/>
            <person name="Pitluck S."/>
            <person name="Kyrpides N."/>
            <person name="Mavromatis K."/>
            <person name="Ivanova N."/>
            <person name="Ovchinnikova G."/>
            <person name="Sims D."/>
            <person name="Meincke L."/>
            <person name="Brettin T."/>
            <person name="Detter J.C."/>
            <person name="Han C."/>
            <person name="Larimer F."/>
            <person name="Land M."/>
            <person name="Hauser L."/>
            <person name="Markowitz V."/>
            <person name="Cheng J.-F."/>
            <person name="Hugenholtz P."/>
            <person name="Woyke T."/>
            <person name="Wu D."/>
            <person name="Klenk H.-P."/>
            <person name="Eisen J.A."/>
        </authorList>
    </citation>
    <scope>NUCLEOTIDE SEQUENCE [LARGE SCALE GENOMIC DNA]</scope>
    <source>
        <strain evidence="3">ATCC 700099 / DSM 44233 / CIP 104796 / JCM 9543 / NBRC 105858 / Y-104</strain>
    </source>
</reference>
<gene>
    <name evidence="2" type="ordered locus">Namu_0785</name>
</gene>
<dbReference type="Proteomes" id="UP000002218">
    <property type="component" value="Chromosome"/>
</dbReference>
<dbReference type="KEGG" id="nml:Namu_0785"/>
<protein>
    <recommendedName>
        <fullName evidence="1">Hemerythrin-like domain-containing protein</fullName>
    </recommendedName>
</protein>
<dbReference type="eggNOG" id="COG3945">
    <property type="taxonomic scope" value="Bacteria"/>
</dbReference>
<dbReference type="EMBL" id="CP001737">
    <property type="protein sequence ID" value="ACV77198.1"/>
    <property type="molecule type" value="Genomic_DNA"/>
</dbReference>
<organism evidence="2 3">
    <name type="scientific">Nakamurella multipartita (strain ATCC 700099 / DSM 44233 / CIP 104796 / JCM 9543 / NBRC 105858 / Y-104)</name>
    <name type="common">Microsphaera multipartita</name>
    <dbReference type="NCBI Taxonomy" id="479431"/>
    <lineage>
        <taxon>Bacteria</taxon>
        <taxon>Bacillati</taxon>
        <taxon>Actinomycetota</taxon>
        <taxon>Actinomycetes</taxon>
        <taxon>Nakamurellales</taxon>
        <taxon>Nakamurellaceae</taxon>
        <taxon>Nakamurella</taxon>
    </lineage>
</organism>
<name>C8X9D0_NAKMY</name>
<dbReference type="RefSeq" id="WP_015746114.1">
    <property type="nucleotide sequence ID" value="NC_013235.1"/>
</dbReference>
<reference evidence="2 3" key="2">
    <citation type="journal article" date="2010" name="Stand. Genomic Sci.">
        <title>Complete genome sequence of Nakamurella multipartita type strain (Y-104).</title>
        <authorList>
            <person name="Tice H."/>
            <person name="Mayilraj S."/>
            <person name="Sims D."/>
            <person name="Lapidus A."/>
            <person name="Nolan M."/>
            <person name="Lucas S."/>
            <person name="Glavina Del Rio T."/>
            <person name="Copeland A."/>
            <person name="Cheng J.F."/>
            <person name="Meincke L."/>
            <person name="Bruce D."/>
            <person name="Goodwin L."/>
            <person name="Pitluck S."/>
            <person name="Ivanova N."/>
            <person name="Mavromatis K."/>
            <person name="Ovchinnikova G."/>
            <person name="Pati A."/>
            <person name="Chen A."/>
            <person name="Palaniappan K."/>
            <person name="Land M."/>
            <person name="Hauser L."/>
            <person name="Chang Y.J."/>
            <person name="Jeffries C.D."/>
            <person name="Detter J.C."/>
            <person name="Brettin T."/>
            <person name="Rohde M."/>
            <person name="Goker M."/>
            <person name="Bristow J."/>
            <person name="Eisen J.A."/>
            <person name="Markowitz V."/>
            <person name="Hugenholtz P."/>
            <person name="Kyrpides N.C."/>
            <person name="Klenk H.P."/>
            <person name="Chen F."/>
        </authorList>
    </citation>
    <scope>NUCLEOTIDE SEQUENCE [LARGE SCALE GENOMIC DNA]</scope>
    <source>
        <strain evidence="3">ATCC 700099 / DSM 44233 / CIP 104796 / JCM 9543 / NBRC 105858 / Y-104</strain>
    </source>
</reference>
<dbReference type="OrthoDB" id="5197650at2"/>
<feature type="domain" description="Hemerythrin-like" evidence="1">
    <location>
        <begin position="31"/>
        <end position="162"/>
    </location>
</feature>
<dbReference type="HOGENOM" id="CLU_095990_1_0_11"/>
<evidence type="ECO:0000259" key="1">
    <source>
        <dbReference type="Pfam" id="PF01814"/>
    </source>
</evidence>
<dbReference type="STRING" id="479431.Namu_0785"/>
<proteinExistence type="predicted"/>
<dbReference type="CDD" id="cd12108">
    <property type="entry name" value="Hr-like"/>
    <property type="match status" value="1"/>
</dbReference>
<dbReference type="Pfam" id="PF01814">
    <property type="entry name" value="Hemerythrin"/>
    <property type="match status" value="1"/>
</dbReference>
<sequence>MPTSCPPVPQIRLPGQAAAPAGPCDLTPMYLMHHAFRRDLRRFGAAVATTAVDERDTWRALQGRWRRFARILHHHHAGEDELLWPLLLSRVDAAGDPDGRAVLLAMEAEHAEIDPLLAGCATGLDRLAAGAGEDTRAALAVRVAATAERLGHHLGHEESAAMTLLQAHVTPAEWHGMDAGFAAHYSARDKLFAVSWVLDGLPPDVRRSVLRTFPGLLALAWRVALRPAHARRERRIFGSGSAR</sequence>
<dbReference type="InParanoid" id="C8X9D0"/>
<dbReference type="Gene3D" id="1.20.120.520">
    <property type="entry name" value="nmb1532 protein domain like"/>
    <property type="match status" value="1"/>
</dbReference>
<dbReference type="InterPro" id="IPR012312">
    <property type="entry name" value="Hemerythrin-like"/>
</dbReference>
<dbReference type="AlphaFoldDB" id="C8X9D0"/>